<dbReference type="AlphaFoldDB" id="A0A7E4V1H6"/>
<feature type="compositionally biased region" description="Acidic residues" evidence="1">
    <location>
        <begin position="36"/>
        <end position="48"/>
    </location>
</feature>
<proteinExistence type="predicted"/>
<feature type="transmembrane region" description="Helical" evidence="2">
    <location>
        <begin position="191"/>
        <end position="209"/>
    </location>
</feature>
<feature type="transmembrane region" description="Helical" evidence="2">
    <location>
        <begin position="216"/>
        <end position="235"/>
    </location>
</feature>
<reference evidence="3" key="1">
    <citation type="journal article" date="2013" name="Genetics">
        <title>The draft genome and transcriptome of Panagrellus redivivus are shaped by the harsh demands of a free-living lifestyle.</title>
        <authorList>
            <person name="Srinivasan J."/>
            <person name="Dillman A.R."/>
            <person name="Macchietto M.G."/>
            <person name="Heikkinen L."/>
            <person name="Lakso M."/>
            <person name="Fracchia K.M."/>
            <person name="Antoshechkin I."/>
            <person name="Mortazavi A."/>
            <person name="Wong G."/>
            <person name="Sternberg P.W."/>
        </authorList>
    </citation>
    <scope>NUCLEOTIDE SEQUENCE [LARGE SCALE GENOMIC DNA]</scope>
    <source>
        <strain evidence="3">MT8872</strain>
    </source>
</reference>
<accession>A0A7E4V1H6</accession>
<reference evidence="4" key="2">
    <citation type="submission" date="2020-10" db="UniProtKB">
        <authorList>
            <consortium name="WormBaseParasite"/>
        </authorList>
    </citation>
    <scope>IDENTIFICATION</scope>
</reference>
<organism evidence="3 4">
    <name type="scientific">Panagrellus redivivus</name>
    <name type="common">Microworm</name>
    <dbReference type="NCBI Taxonomy" id="6233"/>
    <lineage>
        <taxon>Eukaryota</taxon>
        <taxon>Metazoa</taxon>
        <taxon>Ecdysozoa</taxon>
        <taxon>Nematoda</taxon>
        <taxon>Chromadorea</taxon>
        <taxon>Rhabditida</taxon>
        <taxon>Tylenchina</taxon>
        <taxon>Panagrolaimomorpha</taxon>
        <taxon>Panagrolaimoidea</taxon>
        <taxon>Panagrolaimidae</taxon>
        <taxon>Panagrellus</taxon>
    </lineage>
</organism>
<keyword evidence="3" id="KW-1185">Reference proteome</keyword>
<evidence type="ECO:0000313" key="3">
    <source>
        <dbReference type="Proteomes" id="UP000492821"/>
    </source>
</evidence>
<protein>
    <submittedName>
        <fullName evidence="4">Ion_trans domain-containing protein</fullName>
    </submittedName>
</protein>
<name>A0A7E4V1H6_PANRE</name>
<sequence length="236" mass="25781">MSCSTVTASSSSTAGPQAAVSSARSQRRWFSLLEGTQEDSSTEEDDDPTIVYRPRPPLTAATVGRPTSPRPGSRASADAATDQSGKRPSLHSLQEQMRRKGSIVLRKLSLAVEPPLGCNPVSNGPVGVGRHFRKLSLQVANGIQELLDENDGRSCQELDIIARRYRQTLVTMFVVLVLSFPKATYHKACMAFVWLVWSVVRIYVAIIEMESSPLNLFTRGLHFVCAFGLSLAVFAD</sequence>
<feature type="compositionally biased region" description="Low complexity" evidence="1">
    <location>
        <begin position="1"/>
        <end position="14"/>
    </location>
</feature>
<keyword evidence="2" id="KW-0472">Membrane</keyword>
<dbReference type="WBParaSite" id="Pan_g15301.t1">
    <property type="protein sequence ID" value="Pan_g15301.t1"/>
    <property type="gene ID" value="Pan_g15301"/>
</dbReference>
<keyword evidence="2" id="KW-1133">Transmembrane helix</keyword>
<evidence type="ECO:0000256" key="1">
    <source>
        <dbReference type="SAM" id="MobiDB-lite"/>
    </source>
</evidence>
<feature type="region of interest" description="Disordered" evidence="1">
    <location>
        <begin position="1"/>
        <end position="95"/>
    </location>
</feature>
<evidence type="ECO:0000313" key="4">
    <source>
        <dbReference type="WBParaSite" id="Pan_g15301.t1"/>
    </source>
</evidence>
<dbReference type="Proteomes" id="UP000492821">
    <property type="component" value="Unassembled WGS sequence"/>
</dbReference>
<keyword evidence="2" id="KW-0812">Transmembrane</keyword>
<evidence type="ECO:0000256" key="2">
    <source>
        <dbReference type="SAM" id="Phobius"/>
    </source>
</evidence>